<feature type="domain" description="ABC transmembrane type-1" evidence="10">
    <location>
        <begin position="106"/>
        <end position="295"/>
    </location>
</feature>
<dbReference type="SUPFAM" id="SSF161098">
    <property type="entry name" value="MetI-like"/>
    <property type="match status" value="1"/>
</dbReference>
<dbReference type="InterPro" id="IPR050366">
    <property type="entry name" value="BP-dependent_transpt_permease"/>
</dbReference>
<comment type="similarity">
    <text evidence="9">Belongs to the binding-protein-dependent transport system permease family.</text>
</comment>
<evidence type="ECO:0000313" key="11">
    <source>
        <dbReference type="EMBL" id="ACZ10689.1"/>
    </source>
</evidence>
<evidence type="ECO:0000256" key="8">
    <source>
        <dbReference type="ARBA" id="ARBA00023136"/>
    </source>
</evidence>
<evidence type="ECO:0000256" key="7">
    <source>
        <dbReference type="ARBA" id="ARBA00022989"/>
    </source>
</evidence>
<dbReference type="PANTHER" id="PTHR43386:SF24">
    <property type="entry name" value="OLIGOPEPTIDE TRANSPORT SYSTEM PERMEASE PROTEIN AMID"/>
    <property type="match status" value="1"/>
</dbReference>
<dbReference type="STRING" id="526218.Sterm_3855"/>
<keyword evidence="12" id="KW-1185">Reference proteome</keyword>
<name>D1AG63_SEBTE</name>
<feature type="transmembrane region" description="Helical" evidence="9">
    <location>
        <begin position="275"/>
        <end position="294"/>
    </location>
</feature>
<dbReference type="RefSeq" id="WP_012863269.1">
    <property type="nucleotide sequence ID" value="NC_013517.1"/>
</dbReference>
<evidence type="ECO:0000256" key="1">
    <source>
        <dbReference type="ARBA" id="ARBA00004651"/>
    </source>
</evidence>
<evidence type="ECO:0000256" key="3">
    <source>
        <dbReference type="ARBA" id="ARBA00022475"/>
    </source>
</evidence>
<feature type="transmembrane region" description="Helical" evidence="9">
    <location>
        <begin position="41"/>
        <end position="62"/>
    </location>
</feature>
<keyword evidence="2 9" id="KW-0813">Transport</keyword>
<gene>
    <name evidence="11" type="ordered locus">Sterm_3855</name>
</gene>
<reference evidence="12" key="1">
    <citation type="submission" date="2009-09" db="EMBL/GenBank/DDBJ databases">
        <title>The complete chromosome of Sebaldella termitidis ATCC 33386.</title>
        <authorList>
            <consortium name="US DOE Joint Genome Institute (JGI-PGF)"/>
            <person name="Lucas S."/>
            <person name="Copeland A."/>
            <person name="Lapidus A."/>
            <person name="Glavina del Rio T."/>
            <person name="Dalin E."/>
            <person name="Tice H."/>
            <person name="Bruce D."/>
            <person name="Goodwin L."/>
            <person name="Pitluck S."/>
            <person name="Kyrpides N."/>
            <person name="Mavromatis K."/>
            <person name="Ivanova N."/>
            <person name="Mikhailova N."/>
            <person name="Sims D."/>
            <person name="Meincke L."/>
            <person name="Brettin T."/>
            <person name="Detter J.C."/>
            <person name="Han C."/>
            <person name="Larimer F."/>
            <person name="Land M."/>
            <person name="Hauser L."/>
            <person name="Markowitz V."/>
            <person name="Cheng J.F."/>
            <person name="Hugenholtz P."/>
            <person name="Woyke T."/>
            <person name="Wu D."/>
            <person name="Eisen J.A."/>
        </authorList>
    </citation>
    <scope>NUCLEOTIDE SEQUENCE [LARGE SCALE GENOMIC DNA]</scope>
    <source>
        <strain evidence="12">ATCC 33386 / NCTC 11300</strain>
    </source>
</reference>
<dbReference type="Gene3D" id="1.10.3720.10">
    <property type="entry name" value="MetI-like"/>
    <property type="match status" value="1"/>
</dbReference>
<keyword evidence="5" id="KW-0571">Peptide transport</keyword>
<dbReference type="GO" id="GO:0055085">
    <property type="term" value="P:transmembrane transport"/>
    <property type="evidence" value="ECO:0007669"/>
    <property type="project" value="InterPro"/>
</dbReference>
<evidence type="ECO:0000313" key="12">
    <source>
        <dbReference type="Proteomes" id="UP000000845"/>
    </source>
</evidence>
<dbReference type="GO" id="GO:0005886">
    <property type="term" value="C:plasma membrane"/>
    <property type="evidence" value="ECO:0007669"/>
    <property type="project" value="UniProtKB-SubCell"/>
</dbReference>
<dbReference type="eggNOG" id="COG1173">
    <property type="taxonomic scope" value="Bacteria"/>
</dbReference>
<sequence length="309" mass="35051">MEYLQDKFKIIGRDTKESEKIYKPSLTFWQDAWRRFKQNKIAMFFLFLIIFFMIVAIVGTHISGYKYMEQHLDKSFLSPGQGIKDRFYLGTDNFGRDQLTRISQGIRVSLMLSLIVVSICIVFGTIYGSISAYFGGKVDFIMTRIIEIVMAIPSLIYIILLMVVMGNSLWTIIIAMSLTRWLNYALLVRGEVLKLKQSEYVMASQSLGANFWWIIKKHLIPNALGVIIVSLTTDIPQIIFTEAFLSFIGLGVPIPQASLGNLVKEGFSYADSYPYLFFIPAVVISLITLSFNIVGDALNDALNPKLRNS</sequence>
<organism evidence="11 12">
    <name type="scientific">Sebaldella termitidis (strain ATCC 33386 / NCTC 11300)</name>
    <dbReference type="NCBI Taxonomy" id="526218"/>
    <lineage>
        <taxon>Bacteria</taxon>
        <taxon>Fusobacteriati</taxon>
        <taxon>Fusobacteriota</taxon>
        <taxon>Fusobacteriia</taxon>
        <taxon>Fusobacteriales</taxon>
        <taxon>Leptotrichiaceae</taxon>
        <taxon>Sebaldella</taxon>
    </lineage>
</organism>
<dbReference type="Pfam" id="PF00528">
    <property type="entry name" value="BPD_transp_1"/>
    <property type="match status" value="1"/>
</dbReference>
<dbReference type="GO" id="GO:0015031">
    <property type="term" value="P:protein transport"/>
    <property type="evidence" value="ECO:0007669"/>
    <property type="project" value="UniProtKB-KW"/>
</dbReference>
<keyword evidence="8 9" id="KW-0472">Membrane</keyword>
<protein>
    <submittedName>
        <fullName evidence="11">Binding-protein-dependent transport systems inner membrane component</fullName>
    </submittedName>
</protein>
<dbReference type="InterPro" id="IPR035906">
    <property type="entry name" value="MetI-like_sf"/>
</dbReference>
<keyword evidence="6" id="KW-0653">Protein transport</keyword>
<keyword evidence="4 9" id="KW-0812">Transmembrane</keyword>
<accession>D1AG63</accession>
<evidence type="ECO:0000259" key="10">
    <source>
        <dbReference type="PROSITE" id="PS50928"/>
    </source>
</evidence>
<dbReference type="PROSITE" id="PS50928">
    <property type="entry name" value="ABC_TM1"/>
    <property type="match status" value="1"/>
</dbReference>
<evidence type="ECO:0000256" key="4">
    <source>
        <dbReference type="ARBA" id="ARBA00022692"/>
    </source>
</evidence>
<dbReference type="HOGENOM" id="CLU_028518_1_0_0"/>
<dbReference type="AlphaFoldDB" id="D1AG63"/>
<keyword evidence="3" id="KW-1003">Cell membrane</keyword>
<dbReference type="Pfam" id="PF12911">
    <property type="entry name" value="OppC_N"/>
    <property type="match status" value="1"/>
</dbReference>
<dbReference type="CDD" id="cd06261">
    <property type="entry name" value="TM_PBP2"/>
    <property type="match status" value="1"/>
</dbReference>
<dbReference type="GO" id="GO:0015833">
    <property type="term" value="P:peptide transport"/>
    <property type="evidence" value="ECO:0007669"/>
    <property type="project" value="UniProtKB-KW"/>
</dbReference>
<reference evidence="11 12" key="2">
    <citation type="journal article" date="2010" name="Stand. Genomic Sci.">
        <title>Complete genome sequence of Sebaldella termitidis type strain (NCTC 11300).</title>
        <authorList>
            <person name="Harmon-Smith M."/>
            <person name="Celia L."/>
            <person name="Chertkov O."/>
            <person name="Lapidus A."/>
            <person name="Copeland A."/>
            <person name="Glavina Del Rio T."/>
            <person name="Nolan M."/>
            <person name="Lucas S."/>
            <person name="Tice H."/>
            <person name="Cheng J.F."/>
            <person name="Han C."/>
            <person name="Detter J.C."/>
            <person name="Bruce D."/>
            <person name="Goodwin L."/>
            <person name="Pitluck S."/>
            <person name="Pati A."/>
            <person name="Liolios K."/>
            <person name="Ivanova N."/>
            <person name="Mavromatis K."/>
            <person name="Mikhailova N."/>
            <person name="Chen A."/>
            <person name="Palaniappan K."/>
            <person name="Land M."/>
            <person name="Hauser L."/>
            <person name="Chang Y.J."/>
            <person name="Jeffries C.D."/>
            <person name="Brettin T."/>
            <person name="Goker M."/>
            <person name="Beck B."/>
            <person name="Bristow J."/>
            <person name="Eisen J.A."/>
            <person name="Markowitz V."/>
            <person name="Hugenholtz P."/>
            <person name="Kyrpides N.C."/>
            <person name="Klenk H.P."/>
            <person name="Chen F."/>
        </authorList>
    </citation>
    <scope>NUCLEOTIDE SEQUENCE [LARGE SCALE GENOMIC DNA]</scope>
    <source>
        <strain evidence="12">ATCC 33386 / NCTC 11300</strain>
    </source>
</reference>
<dbReference type="Proteomes" id="UP000000845">
    <property type="component" value="Chromosome"/>
</dbReference>
<dbReference type="EMBL" id="CP001739">
    <property type="protein sequence ID" value="ACZ10689.1"/>
    <property type="molecule type" value="Genomic_DNA"/>
</dbReference>
<dbReference type="PANTHER" id="PTHR43386">
    <property type="entry name" value="OLIGOPEPTIDE TRANSPORT SYSTEM PERMEASE PROTEIN APPC"/>
    <property type="match status" value="1"/>
</dbReference>
<feature type="transmembrane region" description="Helical" evidence="9">
    <location>
        <begin position="235"/>
        <end position="254"/>
    </location>
</feature>
<dbReference type="InterPro" id="IPR025966">
    <property type="entry name" value="OppC_N"/>
</dbReference>
<evidence type="ECO:0000256" key="5">
    <source>
        <dbReference type="ARBA" id="ARBA00022856"/>
    </source>
</evidence>
<evidence type="ECO:0000256" key="2">
    <source>
        <dbReference type="ARBA" id="ARBA00022448"/>
    </source>
</evidence>
<proteinExistence type="inferred from homology"/>
<evidence type="ECO:0000256" key="9">
    <source>
        <dbReference type="RuleBase" id="RU363032"/>
    </source>
</evidence>
<dbReference type="KEGG" id="str:Sterm_3855"/>
<keyword evidence="7 9" id="KW-1133">Transmembrane helix</keyword>
<feature type="transmembrane region" description="Helical" evidence="9">
    <location>
        <begin position="110"/>
        <end position="133"/>
    </location>
</feature>
<evidence type="ECO:0000256" key="6">
    <source>
        <dbReference type="ARBA" id="ARBA00022927"/>
    </source>
</evidence>
<comment type="subcellular location">
    <subcellularLocation>
        <location evidence="1 9">Cell membrane</location>
        <topology evidence="1 9">Multi-pass membrane protein</topology>
    </subcellularLocation>
</comment>
<dbReference type="InterPro" id="IPR000515">
    <property type="entry name" value="MetI-like"/>
</dbReference>